<dbReference type="RefSeq" id="WP_092211482.1">
    <property type="nucleotide sequence ID" value="NZ_FMUX01000011.1"/>
</dbReference>
<dbReference type="EMBL" id="FMUX01000011">
    <property type="protein sequence ID" value="SCY52712.1"/>
    <property type="molecule type" value="Genomic_DNA"/>
</dbReference>
<sequence length="126" mass="13757">MRPENERKLAVILGLVLLATAALCYTVLKPDAPEEPVRMLFKGSAGDVLFTHQIHVNEYDTDCASCHHNLDDGDEEYNCSECHEPGASEDDDVMGRTDAIHAQCIGCHEEMEAGPTECASCHATPK</sequence>
<name>A0A1G5GMB1_9BACT</name>
<feature type="binding site" description="axial binding residue" evidence="6">
    <location>
        <position position="118"/>
    </location>
    <ligand>
        <name>heme c</name>
        <dbReference type="ChEBI" id="CHEBI:61717"/>
        <label>3</label>
    </ligand>
    <ligandPart>
        <name>Fe</name>
        <dbReference type="ChEBI" id="CHEBI:18248"/>
    </ligandPart>
</feature>
<evidence type="ECO:0000256" key="4">
    <source>
        <dbReference type="ARBA" id="ARBA00022982"/>
    </source>
</evidence>
<feature type="binding site" description="axial binding residue" evidence="6">
    <location>
        <position position="122"/>
    </location>
    <ligand>
        <name>heme c</name>
        <dbReference type="ChEBI" id="CHEBI:61717"/>
        <label>1</label>
    </ligand>
    <ligandPart>
        <name>Fe</name>
        <dbReference type="ChEBI" id="CHEBI:18248"/>
    </ligandPart>
</feature>
<dbReference type="Gene3D" id="3.90.10.10">
    <property type="entry name" value="Cytochrome C3"/>
    <property type="match status" value="1"/>
</dbReference>
<keyword evidence="2 6" id="KW-0349">Heme</keyword>
<feature type="binding site" description="axial binding residue" evidence="6">
    <location>
        <position position="55"/>
    </location>
    <ligand>
        <name>heme c</name>
        <dbReference type="ChEBI" id="CHEBI:61717"/>
        <label>1</label>
    </ligand>
    <ligandPart>
        <name>Fe</name>
        <dbReference type="ChEBI" id="CHEBI:18248"/>
    </ligandPart>
</feature>
<feature type="binding site" description="axial binding residue" evidence="6">
    <location>
        <position position="121"/>
    </location>
    <ligand>
        <name>heme c</name>
        <dbReference type="ChEBI" id="CHEBI:61717"/>
        <label>1</label>
    </ligand>
    <ligandPart>
        <name>Fe</name>
        <dbReference type="ChEBI" id="CHEBI:18248"/>
    </ligandPart>
</feature>
<dbReference type="PRINTS" id="PR00609">
    <property type="entry name" value="CYTOCHROMEC3"/>
</dbReference>
<dbReference type="SUPFAM" id="SSF48695">
    <property type="entry name" value="Multiheme cytochromes"/>
    <property type="match status" value="1"/>
</dbReference>
<evidence type="ECO:0000256" key="3">
    <source>
        <dbReference type="ARBA" id="ARBA00022723"/>
    </source>
</evidence>
<feature type="binding site" description="axial binding residue" evidence="6">
    <location>
        <position position="79"/>
    </location>
    <ligand>
        <name>heme c</name>
        <dbReference type="ChEBI" id="CHEBI:61717"/>
        <label>1</label>
    </ligand>
    <ligandPart>
        <name>Fe</name>
        <dbReference type="ChEBI" id="CHEBI:18248"/>
    </ligandPart>
</feature>
<dbReference type="CDD" id="cd08168">
    <property type="entry name" value="Cytochrom_C3"/>
    <property type="match status" value="1"/>
</dbReference>
<dbReference type="InterPro" id="IPR002322">
    <property type="entry name" value="Cyt_c_III"/>
</dbReference>
<dbReference type="AlphaFoldDB" id="A0A1G5GMB1"/>
<evidence type="ECO:0000313" key="8">
    <source>
        <dbReference type="EMBL" id="SCY52712.1"/>
    </source>
</evidence>
<feature type="binding site" description="axial binding residue" evidence="6">
    <location>
        <position position="107"/>
    </location>
    <ligand>
        <name>heme c</name>
        <dbReference type="ChEBI" id="CHEBI:61717"/>
        <label>1</label>
    </ligand>
    <ligandPart>
        <name>Fe</name>
        <dbReference type="ChEBI" id="CHEBI:18248"/>
    </ligandPart>
</feature>
<comment type="cofactor">
    <cofactor evidence="6">
        <name>heme c</name>
        <dbReference type="ChEBI" id="CHEBI:61717"/>
    </cofactor>
    <text evidence="6">Binds 4 heme c groups covalently per monomer.</text>
</comment>
<feature type="binding site" description="axial binding residue" evidence="6">
    <location>
        <position position="66"/>
    </location>
    <ligand>
        <name>heme c</name>
        <dbReference type="ChEBI" id="CHEBI:61717"/>
        <label>1</label>
    </ligand>
    <ligandPart>
        <name>Fe</name>
        <dbReference type="ChEBI" id="CHEBI:18248"/>
    </ligandPart>
</feature>
<evidence type="ECO:0000256" key="2">
    <source>
        <dbReference type="ARBA" id="ARBA00022617"/>
    </source>
</evidence>
<keyword evidence="4" id="KW-0249">Electron transport</keyword>
<dbReference type="InterPro" id="IPR020942">
    <property type="entry name" value="Cyt_c_III_dom"/>
</dbReference>
<feature type="binding site" description="axial binding residue" evidence="6">
    <location>
        <position position="68"/>
    </location>
    <ligand>
        <name>heme c</name>
        <dbReference type="ChEBI" id="CHEBI:61717"/>
        <label>1</label>
    </ligand>
    <ligandPart>
        <name>Fe</name>
        <dbReference type="ChEBI" id="CHEBI:18248"/>
    </ligandPart>
</feature>
<evidence type="ECO:0000256" key="5">
    <source>
        <dbReference type="ARBA" id="ARBA00023004"/>
    </source>
</evidence>
<evidence type="ECO:0000259" key="7">
    <source>
        <dbReference type="Pfam" id="PF02085"/>
    </source>
</evidence>
<gene>
    <name evidence="8" type="ORF">SAMN05216233_1116</name>
</gene>
<proteinExistence type="predicted"/>
<dbReference type="InterPro" id="IPR036280">
    <property type="entry name" value="Multihaem_cyt_sf"/>
</dbReference>
<protein>
    <submittedName>
        <fullName evidence="8">Doubled CXXCH domain-containing protein</fullName>
    </submittedName>
</protein>
<feature type="binding site" description="axial binding residue" evidence="6">
    <location>
        <position position="108"/>
    </location>
    <ligand>
        <name>heme c</name>
        <dbReference type="ChEBI" id="CHEBI:61717"/>
        <label>1</label>
    </ligand>
    <ligandPart>
        <name>Fe</name>
        <dbReference type="ChEBI" id="CHEBI:18248"/>
    </ligandPart>
</feature>
<dbReference type="OrthoDB" id="9807368at2"/>
<reference evidence="8 9" key="1">
    <citation type="submission" date="2016-10" db="EMBL/GenBank/DDBJ databases">
        <authorList>
            <person name="de Groot N.N."/>
        </authorList>
    </citation>
    <scope>NUCLEOTIDE SEQUENCE [LARGE SCALE GENOMIC DNA]</scope>
    <source>
        <strain evidence="8 9">AA1</strain>
    </source>
</reference>
<keyword evidence="5 6" id="KW-0408">Iron</keyword>
<keyword evidence="9" id="KW-1185">Reference proteome</keyword>
<feature type="binding site" description="axial binding residue" evidence="6">
    <location>
        <position position="63"/>
    </location>
    <ligand>
        <name>heme c</name>
        <dbReference type="ChEBI" id="CHEBI:61717"/>
        <label>1</label>
    </ligand>
    <ligandPart>
        <name>Fe</name>
        <dbReference type="ChEBI" id="CHEBI:18248"/>
    </ligandPart>
</feature>
<feature type="binding site" description="axial binding residue" evidence="6">
    <location>
        <position position="52"/>
    </location>
    <ligand>
        <name>heme c</name>
        <dbReference type="ChEBI" id="CHEBI:61717"/>
        <label>1</label>
    </ligand>
    <ligandPart>
        <name>Fe</name>
        <dbReference type="ChEBI" id="CHEBI:18248"/>
    </ligandPart>
</feature>
<evidence type="ECO:0000313" key="9">
    <source>
        <dbReference type="Proteomes" id="UP000198870"/>
    </source>
</evidence>
<keyword evidence="1" id="KW-0813">Transport</keyword>
<dbReference type="GO" id="GO:0009055">
    <property type="term" value="F:electron transfer activity"/>
    <property type="evidence" value="ECO:0007669"/>
    <property type="project" value="InterPro"/>
</dbReference>
<dbReference type="GO" id="GO:0046872">
    <property type="term" value="F:metal ion binding"/>
    <property type="evidence" value="ECO:0007669"/>
    <property type="project" value="UniProtKB-KW"/>
</dbReference>
<feature type="binding site" description="axial binding residue" evidence="6">
    <location>
        <position position="83"/>
    </location>
    <ligand>
        <name>heme c</name>
        <dbReference type="ChEBI" id="CHEBI:61717"/>
        <label>1</label>
    </ligand>
    <ligandPart>
        <name>Fe</name>
        <dbReference type="ChEBI" id="CHEBI:18248"/>
    </ligandPart>
</feature>
<dbReference type="Proteomes" id="UP000198870">
    <property type="component" value="Unassembled WGS sequence"/>
</dbReference>
<feature type="binding site" description="axial binding residue" evidence="6">
    <location>
        <position position="82"/>
    </location>
    <ligand>
        <name>heme c</name>
        <dbReference type="ChEBI" id="CHEBI:61717"/>
        <label>1</label>
    </ligand>
    <ligandPart>
        <name>Fe</name>
        <dbReference type="ChEBI" id="CHEBI:18248"/>
    </ligandPart>
</feature>
<feature type="domain" description="Class III cytochrome C" evidence="7">
    <location>
        <begin position="35"/>
        <end position="122"/>
    </location>
</feature>
<evidence type="ECO:0000256" key="6">
    <source>
        <dbReference type="PIRSR" id="PIRSR602322-1"/>
    </source>
</evidence>
<evidence type="ECO:0000256" key="1">
    <source>
        <dbReference type="ARBA" id="ARBA00022448"/>
    </source>
</evidence>
<accession>A0A1G5GMB1</accession>
<feature type="binding site" description="axial binding residue" evidence="6">
    <location>
        <position position="104"/>
    </location>
    <ligand>
        <name>heme c</name>
        <dbReference type="ChEBI" id="CHEBI:61717"/>
        <label>1</label>
    </ligand>
    <ligandPart>
        <name>Fe</name>
        <dbReference type="ChEBI" id="CHEBI:18248"/>
    </ligandPart>
</feature>
<dbReference type="GO" id="GO:0020037">
    <property type="term" value="F:heme binding"/>
    <property type="evidence" value="ECO:0007669"/>
    <property type="project" value="InterPro"/>
</dbReference>
<organism evidence="8 9">
    <name type="scientific">Desulfoluna spongiiphila</name>
    <dbReference type="NCBI Taxonomy" id="419481"/>
    <lineage>
        <taxon>Bacteria</taxon>
        <taxon>Pseudomonadati</taxon>
        <taxon>Thermodesulfobacteriota</taxon>
        <taxon>Desulfobacteria</taxon>
        <taxon>Desulfobacterales</taxon>
        <taxon>Desulfolunaceae</taxon>
        <taxon>Desulfoluna</taxon>
    </lineage>
</organism>
<dbReference type="Pfam" id="PF02085">
    <property type="entry name" value="Cytochrom_CIII"/>
    <property type="match status" value="1"/>
</dbReference>
<feature type="binding site" description="covalent" evidence="6">
    <location>
        <position position="67"/>
    </location>
    <ligand>
        <name>heme c</name>
        <dbReference type="ChEBI" id="CHEBI:61717"/>
        <label>1</label>
    </ligand>
</feature>
<keyword evidence="3 6" id="KW-0479">Metal-binding</keyword>
<dbReference type="STRING" id="419481.SAMN05216233_1116"/>